<comment type="similarity">
    <text evidence="5">Belongs to the YqgF HJR family.</text>
</comment>
<dbReference type="InterPro" id="IPR037027">
    <property type="entry name" value="YqgF/RNaseH-like_dom_sf"/>
</dbReference>
<comment type="subcellular location">
    <subcellularLocation>
        <location evidence="5">Cytoplasm</location>
    </subcellularLocation>
</comment>
<dbReference type="HAMAP" id="MF_00651">
    <property type="entry name" value="Nuclease_YqgF"/>
    <property type="match status" value="1"/>
</dbReference>
<dbReference type="InterPro" id="IPR006641">
    <property type="entry name" value="YqgF/RNaseH-like_dom"/>
</dbReference>
<dbReference type="STRING" id="1618342.UY40_C0005G0014"/>
<dbReference type="InterPro" id="IPR005227">
    <property type="entry name" value="YqgF"/>
</dbReference>
<protein>
    <recommendedName>
        <fullName evidence="5">Putative pre-16S rRNA nuclease</fullName>
        <ecNumber evidence="5">3.1.-.-</ecNumber>
    </recommendedName>
</protein>
<keyword evidence="2 5" id="KW-0690">Ribosome biogenesis</keyword>
<comment type="caution">
    <text evidence="7">The sequence shown here is derived from an EMBL/GenBank/DDBJ whole genome shotgun (WGS) entry which is preliminary data.</text>
</comment>
<reference evidence="7 8" key="1">
    <citation type="journal article" date="2015" name="Nature">
        <title>rRNA introns, odd ribosomes, and small enigmatic genomes across a large radiation of phyla.</title>
        <authorList>
            <person name="Brown C.T."/>
            <person name="Hug L.A."/>
            <person name="Thomas B.C."/>
            <person name="Sharon I."/>
            <person name="Castelle C.J."/>
            <person name="Singh A."/>
            <person name="Wilkins M.J."/>
            <person name="Williams K.H."/>
            <person name="Banfield J.F."/>
        </authorList>
    </citation>
    <scope>NUCLEOTIDE SEQUENCE [LARGE SCALE GENOMIC DNA]</scope>
</reference>
<dbReference type="EMBL" id="LCPW01000005">
    <property type="protein sequence ID" value="KKW05956.1"/>
    <property type="molecule type" value="Genomic_DNA"/>
</dbReference>
<dbReference type="AlphaFoldDB" id="A0A0G1VHM3"/>
<dbReference type="CDD" id="cd16964">
    <property type="entry name" value="YqgF"/>
    <property type="match status" value="1"/>
</dbReference>
<dbReference type="Proteomes" id="UP000034119">
    <property type="component" value="Unassembled WGS sequence"/>
</dbReference>
<dbReference type="SUPFAM" id="SSF53098">
    <property type="entry name" value="Ribonuclease H-like"/>
    <property type="match status" value="1"/>
</dbReference>
<proteinExistence type="inferred from homology"/>
<comment type="function">
    <text evidence="5">Could be a nuclease involved in processing of the 5'-end of pre-16S rRNA.</text>
</comment>
<evidence type="ECO:0000259" key="6">
    <source>
        <dbReference type="SMART" id="SM00732"/>
    </source>
</evidence>
<evidence type="ECO:0000313" key="8">
    <source>
        <dbReference type="Proteomes" id="UP000034119"/>
    </source>
</evidence>
<evidence type="ECO:0000256" key="4">
    <source>
        <dbReference type="ARBA" id="ARBA00022801"/>
    </source>
</evidence>
<feature type="domain" description="YqgF/RNase H-like" evidence="6">
    <location>
        <begin position="1"/>
        <end position="87"/>
    </location>
</feature>
<gene>
    <name evidence="7" type="ORF">UY40_C0005G0014</name>
</gene>
<evidence type="ECO:0000256" key="1">
    <source>
        <dbReference type="ARBA" id="ARBA00022490"/>
    </source>
</evidence>
<dbReference type="Pfam" id="PF03652">
    <property type="entry name" value="RuvX"/>
    <property type="match status" value="1"/>
</dbReference>
<evidence type="ECO:0000313" key="7">
    <source>
        <dbReference type="EMBL" id="KKW05956.1"/>
    </source>
</evidence>
<dbReference type="SMART" id="SM00732">
    <property type="entry name" value="YqgFc"/>
    <property type="match status" value="1"/>
</dbReference>
<organism evidence="7 8">
    <name type="scientific">candidate division CPR1 bacterium GW2011_GWC1_49_13</name>
    <dbReference type="NCBI Taxonomy" id="1618342"/>
    <lineage>
        <taxon>Bacteria</taxon>
        <taxon>candidate division CPR1</taxon>
    </lineage>
</organism>
<dbReference type="GO" id="GO:0004518">
    <property type="term" value="F:nuclease activity"/>
    <property type="evidence" value="ECO:0007669"/>
    <property type="project" value="UniProtKB-KW"/>
</dbReference>
<dbReference type="Gene3D" id="3.30.420.140">
    <property type="entry name" value="YqgF/RNase H-like domain"/>
    <property type="match status" value="1"/>
</dbReference>
<keyword evidence="1 5" id="KW-0963">Cytoplasm</keyword>
<dbReference type="PANTHER" id="PTHR33317:SF4">
    <property type="entry name" value="POLYNUCLEOTIDYL TRANSFERASE, RIBONUCLEASE H-LIKE SUPERFAMILY PROTEIN"/>
    <property type="match status" value="1"/>
</dbReference>
<keyword evidence="4 5" id="KW-0378">Hydrolase</keyword>
<keyword evidence="3 5" id="KW-0540">Nuclease</keyword>
<dbReference type="GO" id="GO:0000967">
    <property type="term" value="P:rRNA 5'-end processing"/>
    <property type="evidence" value="ECO:0007669"/>
    <property type="project" value="UniProtKB-UniRule"/>
</dbReference>
<evidence type="ECO:0000256" key="3">
    <source>
        <dbReference type="ARBA" id="ARBA00022722"/>
    </source>
</evidence>
<name>A0A0G1VHM3_9BACT</name>
<sequence length="123" mass="13829">MKTLGIDWGEKRIGLALAEGNFAEPYGVVSSYEELKNLVKNAGIEKVVLGLPEGKHENRVRKLGKKIEEDFGIPVFFRSEVLTSRLAQQKLIQAGKRKKDRRELDAASAAFLLQEYLDEQARA</sequence>
<dbReference type="PANTHER" id="PTHR33317">
    <property type="entry name" value="POLYNUCLEOTIDYL TRANSFERASE, RIBONUCLEASE H-LIKE SUPERFAMILY PROTEIN"/>
    <property type="match status" value="1"/>
</dbReference>
<dbReference type="EC" id="3.1.-.-" evidence="5"/>
<dbReference type="InterPro" id="IPR012337">
    <property type="entry name" value="RNaseH-like_sf"/>
</dbReference>
<evidence type="ECO:0000256" key="2">
    <source>
        <dbReference type="ARBA" id="ARBA00022517"/>
    </source>
</evidence>
<evidence type="ECO:0000256" key="5">
    <source>
        <dbReference type="HAMAP-Rule" id="MF_00651"/>
    </source>
</evidence>
<dbReference type="GO" id="GO:0005737">
    <property type="term" value="C:cytoplasm"/>
    <property type="evidence" value="ECO:0007669"/>
    <property type="project" value="UniProtKB-SubCell"/>
</dbReference>
<accession>A0A0G1VHM3</accession>
<dbReference type="NCBIfam" id="TIGR00250">
    <property type="entry name" value="RNAse_H_YqgF"/>
    <property type="match status" value="1"/>
</dbReference>
<dbReference type="GO" id="GO:0016788">
    <property type="term" value="F:hydrolase activity, acting on ester bonds"/>
    <property type="evidence" value="ECO:0007669"/>
    <property type="project" value="UniProtKB-UniRule"/>
</dbReference>